<evidence type="ECO:0000256" key="3">
    <source>
        <dbReference type="ARBA" id="ARBA00023235"/>
    </source>
</evidence>
<comment type="catalytic activity">
    <reaction evidence="1 5">
        <text>a uridine in RNA = a pseudouridine in RNA</text>
        <dbReference type="Rhea" id="RHEA:48348"/>
        <dbReference type="Rhea" id="RHEA-COMP:12068"/>
        <dbReference type="Rhea" id="RHEA-COMP:12069"/>
        <dbReference type="ChEBI" id="CHEBI:65314"/>
        <dbReference type="ChEBI" id="CHEBI:65315"/>
    </reaction>
</comment>
<evidence type="ECO:0000256" key="4">
    <source>
        <dbReference type="PIRSR" id="PIRSR606225-1"/>
    </source>
</evidence>
<protein>
    <recommendedName>
        <fullName evidence="5">Pseudouridine synthase</fullName>
        <ecNumber evidence="5">5.4.99.-</ecNumber>
    </recommendedName>
</protein>
<accession>A0A8J3FCP9</accession>
<dbReference type="RefSeq" id="WP_229725845.1">
    <property type="nucleotide sequence ID" value="NZ_BMOF01000058.1"/>
</dbReference>
<dbReference type="InterPro" id="IPR020103">
    <property type="entry name" value="PsdUridine_synth_cat_dom_sf"/>
</dbReference>
<dbReference type="EC" id="5.4.99.-" evidence="5"/>
<dbReference type="GO" id="GO:0009982">
    <property type="term" value="F:pseudouridine synthase activity"/>
    <property type="evidence" value="ECO:0007669"/>
    <property type="project" value="InterPro"/>
</dbReference>
<proteinExistence type="inferred from homology"/>
<dbReference type="Gene3D" id="3.30.2350.10">
    <property type="entry name" value="Pseudouridine synthase"/>
    <property type="match status" value="1"/>
</dbReference>
<feature type="domain" description="Pseudouridine synthase RsuA/RluA-like" evidence="6">
    <location>
        <begin position="96"/>
        <end position="247"/>
    </location>
</feature>
<dbReference type="AlphaFoldDB" id="A0A8J3FCP9"/>
<dbReference type="Pfam" id="PF00849">
    <property type="entry name" value="PseudoU_synth_2"/>
    <property type="match status" value="1"/>
</dbReference>
<comment type="similarity">
    <text evidence="2 5">Belongs to the pseudouridine synthase RluA family.</text>
</comment>
<dbReference type="InterPro" id="IPR006225">
    <property type="entry name" value="PsdUridine_synth_RluC/D"/>
</dbReference>
<dbReference type="InterPro" id="IPR006145">
    <property type="entry name" value="PsdUridine_synth_RsuA/RluA"/>
</dbReference>
<evidence type="ECO:0000256" key="1">
    <source>
        <dbReference type="ARBA" id="ARBA00000073"/>
    </source>
</evidence>
<sequence length="327" mass="36618">MDGKPAKRHNKWMTFTVPADWDGRTVRTVLKEHLLLSNRMINRLTRMRGIRLNGRMPWLERPVRAGDRLAVAIRPWETPDLTPEPVPFGLVYEDEDLLVVDKPAGINVHPVRRHERGTLAHGIAYHWQQQGVEARVRPVHRLDRDTSGLLLVAKHAYAHQLLDRALREKRIRRVYLAVVHGRLAEGTGIIDAPIAREPGHPLRRRVDEHGEPAVTRYRVLAQTDDASFVEAELETGRTHQIRVHFAHLGHPLFGDRLYGGATDRIARQALHAARLAFTHPLTGAAMAFSSPLPEDLKDLVKALGLSVPDDALGLDAPANVPEPGAPT</sequence>
<gene>
    <name evidence="7" type="primary">rluD</name>
    <name evidence="7" type="ORF">GCM10007043_21200</name>
</gene>
<dbReference type="PANTHER" id="PTHR21600">
    <property type="entry name" value="MITOCHONDRIAL RNA PSEUDOURIDINE SYNTHASE"/>
    <property type="match status" value="1"/>
</dbReference>
<evidence type="ECO:0000259" key="6">
    <source>
        <dbReference type="Pfam" id="PF00849"/>
    </source>
</evidence>
<dbReference type="PROSITE" id="PS01129">
    <property type="entry name" value="PSI_RLU"/>
    <property type="match status" value="1"/>
</dbReference>
<comment type="function">
    <text evidence="5">Responsible for synthesis of pseudouridine from uracil.</text>
</comment>
<keyword evidence="3 5" id="KW-0413">Isomerase</keyword>
<dbReference type="NCBIfam" id="TIGR00005">
    <property type="entry name" value="rluA_subfam"/>
    <property type="match status" value="1"/>
</dbReference>
<evidence type="ECO:0000313" key="7">
    <source>
        <dbReference type="EMBL" id="GGK06867.1"/>
    </source>
</evidence>
<dbReference type="Proteomes" id="UP000637720">
    <property type="component" value="Unassembled WGS sequence"/>
</dbReference>
<dbReference type="GO" id="GO:0003723">
    <property type="term" value="F:RNA binding"/>
    <property type="evidence" value="ECO:0007669"/>
    <property type="project" value="InterPro"/>
</dbReference>
<dbReference type="InterPro" id="IPR050188">
    <property type="entry name" value="RluA_PseudoU_synthase"/>
</dbReference>
<reference evidence="7" key="2">
    <citation type="submission" date="2020-09" db="EMBL/GenBank/DDBJ databases">
        <authorList>
            <person name="Sun Q."/>
            <person name="Ohkuma M."/>
        </authorList>
    </citation>
    <scope>NUCLEOTIDE SEQUENCE</scope>
    <source>
        <strain evidence="7">JCM 14719</strain>
    </source>
</reference>
<name>A0A8J3FCP9_9BACI</name>
<reference evidence="7" key="1">
    <citation type="journal article" date="2014" name="Int. J. Syst. Evol. Microbiol.">
        <title>Complete genome sequence of Corynebacterium casei LMG S-19264T (=DSM 44701T), isolated from a smear-ripened cheese.</title>
        <authorList>
            <consortium name="US DOE Joint Genome Institute (JGI-PGF)"/>
            <person name="Walter F."/>
            <person name="Albersmeier A."/>
            <person name="Kalinowski J."/>
            <person name="Ruckert C."/>
        </authorList>
    </citation>
    <scope>NUCLEOTIDE SEQUENCE</scope>
    <source>
        <strain evidence="7">JCM 14719</strain>
    </source>
</reference>
<evidence type="ECO:0000256" key="2">
    <source>
        <dbReference type="ARBA" id="ARBA00010876"/>
    </source>
</evidence>
<evidence type="ECO:0000256" key="5">
    <source>
        <dbReference type="RuleBase" id="RU362028"/>
    </source>
</evidence>
<dbReference type="SUPFAM" id="SSF55120">
    <property type="entry name" value="Pseudouridine synthase"/>
    <property type="match status" value="1"/>
</dbReference>
<dbReference type="PANTHER" id="PTHR21600:SF71">
    <property type="entry name" value="PSEUDOURIDINE SYNTHASE"/>
    <property type="match status" value="1"/>
</dbReference>
<dbReference type="GO" id="GO:0140098">
    <property type="term" value="F:catalytic activity, acting on RNA"/>
    <property type="evidence" value="ECO:0007669"/>
    <property type="project" value="UniProtKB-ARBA"/>
</dbReference>
<comment type="caution">
    <text evidence="7">The sequence shown here is derived from an EMBL/GenBank/DDBJ whole genome shotgun (WGS) entry which is preliminary data.</text>
</comment>
<evidence type="ECO:0000313" key="8">
    <source>
        <dbReference type="Proteomes" id="UP000637720"/>
    </source>
</evidence>
<dbReference type="GO" id="GO:0000455">
    <property type="term" value="P:enzyme-directed rRNA pseudouridine synthesis"/>
    <property type="evidence" value="ECO:0007669"/>
    <property type="project" value="TreeGrafter"/>
</dbReference>
<keyword evidence="8" id="KW-1185">Reference proteome</keyword>
<feature type="active site" evidence="4">
    <location>
        <position position="143"/>
    </location>
</feature>
<organism evidence="7 8">
    <name type="scientific">Calditerricola satsumensis</name>
    <dbReference type="NCBI Taxonomy" id="373054"/>
    <lineage>
        <taxon>Bacteria</taxon>
        <taxon>Bacillati</taxon>
        <taxon>Bacillota</taxon>
        <taxon>Bacilli</taxon>
        <taxon>Bacillales</taxon>
        <taxon>Bacillaceae</taxon>
        <taxon>Calditerricola</taxon>
    </lineage>
</organism>
<dbReference type="FunFam" id="3.30.2350.10:FF:000005">
    <property type="entry name" value="Pseudouridine synthase"/>
    <property type="match status" value="1"/>
</dbReference>
<dbReference type="InterPro" id="IPR006224">
    <property type="entry name" value="PsdUridine_synth_RluA-like_CS"/>
</dbReference>
<dbReference type="CDD" id="cd02869">
    <property type="entry name" value="PseudoU_synth_RluA_like"/>
    <property type="match status" value="1"/>
</dbReference>
<dbReference type="EMBL" id="BMOF01000058">
    <property type="protein sequence ID" value="GGK06867.1"/>
    <property type="molecule type" value="Genomic_DNA"/>
</dbReference>